<evidence type="ECO:0000313" key="3">
    <source>
        <dbReference type="Proteomes" id="UP001066276"/>
    </source>
</evidence>
<gene>
    <name evidence="2" type="ORF">NDU88_005438</name>
</gene>
<name>A0AAV7PFE4_PLEWA</name>
<protein>
    <submittedName>
        <fullName evidence="2">Uncharacterized protein</fullName>
    </submittedName>
</protein>
<keyword evidence="3" id="KW-1185">Reference proteome</keyword>
<evidence type="ECO:0000256" key="1">
    <source>
        <dbReference type="SAM" id="MobiDB-lite"/>
    </source>
</evidence>
<accession>A0AAV7PFE4</accession>
<dbReference type="EMBL" id="JANPWB010000011">
    <property type="protein sequence ID" value="KAJ1127032.1"/>
    <property type="molecule type" value="Genomic_DNA"/>
</dbReference>
<feature type="compositionally biased region" description="Low complexity" evidence="1">
    <location>
        <begin position="22"/>
        <end position="34"/>
    </location>
</feature>
<feature type="region of interest" description="Disordered" evidence="1">
    <location>
        <begin position="1"/>
        <end position="71"/>
    </location>
</feature>
<proteinExistence type="predicted"/>
<feature type="compositionally biased region" description="Low complexity" evidence="1">
    <location>
        <begin position="52"/>
        <end position="65"/>
    </location>
</feature>
<reference evidence="2" key="1">
    <citation type="journal article" date="2022" name="bioRxiv">
        <title>Sequencing and chromosome-scale assembly of the giantPleurodeles waltlgenome.</title>
        <authorList>
            <person name="Brown T."/>
            <person name="Elewa A."/>
            <person name="Iarovenko S."/>
            <person name="Subramanian E."/>
            <person name="Araus A.J."/>
            <person name="Petzold A."/>
            <person name="Susuki M."/>
            <person name="Suzuki K.-i.T."/>
            <person name="Hayashi T."/>
            <person name="Toyoda A."/>
            <person name="Oliveira C."/>
            <person name="Osipova E."/>
            <person name="Leigh N.D."/>
            <person name="Simon A."/>
            <person name="Yun M.H."/>
        </authorList>
    </citation>
    <scope>NUCLEOTIDE SEQUENCE</scope>
    <source>
        <strain evidence="2">20211129_DDA</strain>
        <tissue evidence="2">Liver</tissue>
    </source>
</reference>
<evidence type="ECO:0000313" key="2">
    <source>
        <dbReference type="EMBL" id="KAJ1127032.1"/>
    </source>
</evidence>
<dbReference type="AlphaFoldDB" id="A0AAV7PFE4"/>
<sequence>MSGPLLWLTVSRNGALPPPLRRAPSAPHSPAGRRSTPRCAWGEEVSQAAVTASSPSARPAGSATPQGADPL</sequence>
<comment type="caution">
    <text evidence="2">The sequence shown here is derived from an EMBL/GenBank/DDBJ whole genome shotgun (WGS) entry which is preliminary data.</text>
</comment>
<dbReference type="Proteomes" id="UP001066276">
    <property type="component" value="Chromosome 7"/>
</dbReference>
<organism evidence="2 3">
    <name type="scientific">Pleurodeles waltl</name>
    <name type="common">Iberian ribbed newt</name>
    <dbReference type="NCBI Taxonomy" id="8319"/>
    <lineage>
        <taxon>Eukaryota</taxon>
        <taxon>Metazoa</taxon>
        <taxon>Chordata</taxon>
        <taxon>Craniata</taxon>
        <taxon>Vertebrata</taxon>
        <taxon>Euteleostomi</taxon>
        <taxon>Amphibia</taxon>
        <taxon>Batrachia</taxon>
        <taxon>Caudata</taxon>
        <taxon>Salamandroidea</taxon>
        <taxon>Salamandridae</taxon>
        <taxon>Pleurodelinae</taxon>
        <taxon>Pleurodeles</taxon>
    </lineage>
</organism>